<keyword evidence="1" id="KW-0812">Transmembrane</keyword>
<keyword evidence="3" id="KW-1185">Reference proteome</keyword>
<comment type="caution">
    <text evidence="2">The sequence shown here is derived from an EMBL/GenBank/DDBJ whole genome shotgun (WGS) entry which is preliminary data.</text>
</comment>
<dbReference type="AlphaFoldDB" id="A0A8H6HX46"/>
<keyword evidence="1" id="KW-1133">Transmembrane helix</keyword>
<dbReference type="Proteomes" id="UP000521943">
    <property type="component" value="Unassembled WGS sequence"/>
</dbReference>
<proteinExistence type="predicted"/>
<feature type="transmembrane region" description="Helical" evidence="1">
    <location>
        <begin position="29"/>
        <end position="52"/>
    </location>
</feature>
<evidence type="ECO:0000256" key="1">
    <source>
        <dbReference type="SAM" id="Phobius"/>
    </source>
</evidence>
<keyword evidence="1" id="KW-0472">Membrane</keyword>
<organism evidence="2 3">
    <name type="scientific">Ephemerocybe angulata</name>
    <dbReference type="NCBI Taxonomy" id="980116"/>
    <lineage>
        <taxon>Eukaryota</taxon>
        <taxon>Fungi</taxon>
        <taxon>Dikarya</taxon>
        <taxon>Basidiomycota</taxon>
        <taxon>Agaricomycotina</taxon>
        <taxon>Agaricomycetes</taxon>
        <taxon>Agaricomycetidae</taxon>
        <taxon>Agaricales</taxon>
        <taxon>Agaricineae</taxon>
        <taxon>Psathyrellaceae</taxon>
        <taxon>Ephemerocybe</taxon>
    </lineage>
</organism>
<sequence length="96" mass="11336">MCIEFRQGLDSIFSPQDHFLFWFRNLPTFVYLPLSVLIRYVVFIPFLCSSFTYSYFPIAFACLFCIPELCHRFLPSATILLFISRLDMYPQSPVLC</sequence>
<accession>A0A8H6HX46</accession>
<evidence type="ECO:0000313" key="2">
    <source>
        <dbReference type="EMBL" id="KAF6754570.1"/>
    </source>
</evidence>
<protein>
    <submittedName>
        <fullName evidence="2">Uncharacterized protein</fullName>
    </submittedName>
</protein>
<gene>
    <name evidence="2" type="ORF">DFP72DRAFT_373961</name>
</gene>
<reference evidence="2 3" key="1">
    <citation type="submission" date="2020-07" db="EMBL/GenBank/DDBJ databases">
        <title>Comparative genomics of pyrophilous fungi reveals a link between fire events and developmental genes.</title>
        <authorList>
            <consortium name="DOE Joint Genome Institute"/>
            <person name="Steindorff A.S."/>
            <person name="Carver A."/>
            <person name="Calhoun S."/>
            <person name="Stillman K."/>
            <person name="Liu H."/>
            <person name="Lipzen A."/>
            <person name="Pangilinan J."/>
            <person name="Labutti K."/>
            <person name="Bruns T.D."/>
            <person name="Grigoriev I.V."/>
        </authorList>
    </citation>
    <scope>NUCLEOTIDE SEQUENCE [LARGE SCALE GENOMIC DNA]</scope>
    <source>
        <strain evidence="2 3">CBS 144469</strain>
    </source>
</reference>
<dbReference type="EMBL" id="JACGCI010000034">
    <property type="protein sequence ID" value="KAF6754570.1"/>
    <property type="molecule type" value="Genomic_DNA"/>
</dbReference>
<evidence type="ECO:0000313" key="3">
    <source>
        <dbReference type="Proteomes" id="UP000521943"/>
    </source>
</evidence>
<feature type="transmembrane region" description="Helical" evidence="1">
    <location>
        <begin position="58"/>
        <end position="83"/>
    </location>
</feature>
<name>A0A8H6HX46_9AGAR</name>